<evidence type="ECO:0000256" key="4">
    <source>
        <dbReference type="ARBA" id="ARBA00022519"/>
    </source>
</evidence>
<comment type="subcellular location">
    <subcellularLocation>
        <location evidence="1">Cell membrane</location>
        <topology evidence="1">Multi-pass membrane protein</topology>
    </subcellularLocation>
</comment>
<dbReference type="EMBL" id="CACRUA010000029">
    <property type="protein sequence ID" value="VYU51622.1"/>
    <property type="molecule type" value="Genomic_DNA"/>
</dbReference>
<dbReference type="InterPro" id="IPR001851">
    <property type="entry name" value="ABC_transp_permease"/>
</dbReference>
<keyword evidence="7 8" id="KW-0472">Membrane</keyword>
<feature type="transmembrane region" description="Helical" evidence="8">
    <location>
        <begin position="12"/>
        <end position="32"/>
    </location>
</feature>
<dbReference type="GO" id="GO:0022857">
    <property type="term" value="F:transmembrane transporter activity"/>
    <property type="evidence" value="ECO:0007669"/>
    <property type="project" value="InterPro"/>
</dbReference>
<feature type="transmembrane region" description="Helical" evidence="8">
    <location>
        <begin position="306"/>
        <end position="325"/>
    </location>
</feature>
<keyword evidence="4" id="KW-0997">Cell inner membrane</keyword>
<evidence type="ECO:0000256" key="8">
    <source>
        <dbReference type="SAM" id="Phobius"/>
    </source>
</evidence>
<evidence type="ECO:0000256" key="6">
    <source>
        <dbReference type="ARBA" id="ARBA00022989"/>
    </source>
</evidence>
<dbReference type="Pfam" id="PF02653">
    <property type="entry name" value="BPD_transp_2"/>
    <property type="match status" value="1"/>
</dbReference>
<keyword evidence="6 8" id="KW-1133">Transmembrane helix</keyword>
<feature type="transmembrane region" description="Helical" evidence="8">
    <location>
        <begin position="124"/>
        <end position="144"/>
    </location>
</feature>
<proteinExistence type="predicted"/>
<evidence type="ECO:0000256" key="3">
    <source>
        <dbReference type="ARBA" id="ARBA00022475"/>
    </source>
</evidence>
<evidence type="ECO:0000256" key="7">
    <source>
        <dbReference type="ARBA" id="ARBA00023136"/>
    </source>
</evidence>
<name>A0A6N3FHY9_CLOSY</name>
<keyword evidence="5 8" id="KW-0812">Transmembrane</keyword>
<accession>A0A6N3FHY9</accession>
<evidence type="ECO:0000256" key="5">
    <source>
        <dbReference type="ARBA" id="ARBA00022692"/>
    </source>
</evidence>
<keyword evidence="2" id="KW-0813">Transport</keyword>
<keyword evidence="3" id="KW-1003">Cell membrane</keyword>
<feature type="transmembrane region" description="Helical" evidence="8">
    <location>
        <begin position="44"/>
        <end position="63"/>
    </location>
</feature>
<evidence type="ECO:0000313" key="9">
    <source>
        <dbReference type="EMBL" id="VYU51622.1"/>
    </source>
</evidence>
<organism evidence="9">
    <name type="scientific">Clostridium symbiosum</name>
    <name type="common">Bacteroides symbiosus</name>
    <dbReference type="NCBI Taxonomy" id="1512"/>
    <lineage>
        <taxon>Bacteria</taxon>
        <taxon>Bacillati</taxon>
        <taxon>Bacillota</taxon>
        <taxon>Clostridia</taxon>
        <taxon>Lachnospirales</taxon>
        <taxon>Lachnospiraceae</taxon>
        <taxon>Otoolea</taxon>
    </lineage>
</organism>
<dbReference type="GO" id="GO:0005886">
    <property type="term" value="C:plasma membrane"/>
    <property type="evidence" value="ECO:0007669"/>
    <property type="project" value="UniProtKB-SubCell"/>
</dbReference>
<dbReference type="PANTHER" id="PTHR32196:SF21">
    <property type="entry name" value="ABC TRANSPORTER PERMEASE PROTEIN YPHD-RELATED"/>
    <property type="match status" value="1"/>
</dbReference>
<gene>
    <name evidence="9" type="primary">rbsC_8</name>
    <name evidence="9" type="ORF">CSLFYP84_02536</name>
</gene>
<evidence type="ECO:0000256" key="2">
    <source>
        <dbReference type="ARBA" id="ARBA00022448"/>
    </source>
</evidence>
<dbReference type="AlphaFoldDB" id="A0A6N3FHY9"/>
<feature type="transmembrane region" description="Helical" evidence="8">
    <location>
        <begin position="227"/>
        <end position="245"/>
    </location>
</feature>
<protein>
    <submittedName>
        <fullName evidence="9">Ribose transport system permease protein RbsC</fullName>
    </submittedName>
</protein>
<sequence length="333" mass="36215">MMQSKLKKYARSNEFIVLIILVLVMGLFSVLNPSFLTLRNLFDLFRTMIVTGIFACGVMMIIINGGIDMSFMAIAICSAYMTVRLATSLGFQGPILVLMIISAVIGMLFGFLNAFLVNKFEIPIFIVTLSVATSIRGLMLNFVGNEYVASAEMPACTIEFSKTYWFNMVDATGASYGLHFSVFIMLGIMILTNLILGHTIIGRGVYALGGDSASAQRIGYNLTRIRMFIYGYAGLLAGIAGLIYVSNNRMADPMSFQGEELTVIAAVVMGGTSISGGKGSVLGVFLGLMLTNVINNNMALINVPSYWQKFTFGLLIIFAVLVQSVKAKREARS</sequence>
<reference evidence="9" key="1">
    <citation type="submission" date="2019-11" db="EMBL/GenBank/DDBJ databases">
        <authorList>
            <person name="Feng L."/>
        </authorList>
    </citation>
    <scope>NUCLEOTIDE SEQUENCE</scope>
    <source>
        <strain evidence="9">CsymbiosumLFYP84</strain>
    </source>
</reference>
<dbReference type="PANTHER" id="PTHR32196">
    <property type="entry name" value="ABC TRANSPORTER PERMEASE PROTEIN YPHD-RELATED-RELATED"/>
    <property type="match status" value="1"/>
</dbReference>
<evidence type="ECO:0000256" key="1">
    <source>
        <dbReference type="ARBA" id="ARBA00004651"/>
    </source>
</evidence>
<feature type="transmembrane region" description="Helical" evidence="8">
    <location>
        <begin position="176"/>
        <end position="196"/>
    </location>
</feature>
<feature type="transmembrane region" description="Helical" evidence="8">
    <location>
        <begin position="95"/>
        <end position="117"/>
    </location>
</feature>
<dbReference type="CDD" id="cd06579">
    <property type="entry name" value="TM_PBP1_transp_AraH_like"/>
    <property type="match status" value="1"/>
</dbReference>